<dbReference type="EMBL" id="WXFA01000063">
    <property type="protein sequence ID" value="MBM3095963.1"/>
    <property type="molecule type" value="Genomic_DNA"/>
</dbReference>
<name>A0AAW4FXB9_9HYPH</name>
<keyword evidence="2" id="KW-1185">Reference proteome</keyword>
<dbReference type="Proteomes" id="UP000744980">
    <property type="component" value="Unassembled WGS sequence"/>
</dbReference>
<comment type="caution">
    <text evidence="1">The sequence shown here is derived from an EMBL/GenBank/DDBJ whole genome shotgun (WGS) entry which is preliminary data.</text>
</comment>
<organism evidence="1 2">
    <name type="scientific">Ensifer canadensis</name>
    <dbReference type="NCBI Taxonomy" id="555315"/>
    <lineage>
        <taxon>Bacteria</taxon>
        <taxon>Pseudomonadati</taxon>
        <taxon>Pseudomonadota</taxon>
        <taxon>Alphaproteobacteria</taxon>
        <taxon>Hyphomicrobiales</taxon>
        <taxon>Rhizobiaceae</taxon>
        <taxon>Sinorhizobium/Ensifer group</taxon>
        <taxon>Ensifer</taxon>
    </lineage>
</organism>
<evidence type="ECO:0000313" key="1">
    <source>
        <dbReference type="EMBL" id="MBM3095963.1"/>
    </source>
</evidence>
<protein>
    <submittedName>
        <fullName evidence="1">Uncharacterized protein</fullName>
    </submittedName>
</protein>
<proteinExistence type="predicted"/>
<dbReference type="RefSeq" id="WP_203530019.1">
    <property type="nucleotide sequence ID" value="NZ_CP083371.1"/>
</dbReference>
<evidence type="ECO:0000313" key="2">
    <source>
        <dbReference type="Proteomes" id="UP000744980"/>
    </source>
</evidence>
<sequence length="92" mass="10267">MDEHVRIRTPRELFRTIGVIRKAVSDGDVEEIDPGPMKITLAFNEISEAGPLEDLLLYRFRCSECGQNFELVAETYHGSGGSWSKAVPLKTA</sequence>
<reference evidence="1 2" key="1">
    <citation type="submission" date="2020-01" db="EMBL/GenBank/DDBJ databases">
        <title>Draft genome assembly of Ensifer adhaerens T173.</title>
        <authorList>
            <person name="Craig J.E."/>
            <person name="Stinchcombe J.R."/>
        </authorList>
    </citation>
    <scope>NUCLEOTIDE SEQUENCE [LARGE SCALE GENOMIC DNA]</scope>
    <source>
        <strain evidence="1 2">T173</strain>
    </source>
</reference>
<accession>A0AAW4FXB9</accession>
<dbReference type="AlphaFoldDB" id="A0AAW4FXB9"/>
<gene>
    <name evidence="1" type="ORF">GFB56_35380</name>
</gene>